<dbReference type="RefSeq" id="WP_109015710.1">
    <property type="nucleotide sequence ID" value="NZ_BDOQ01000008.1"/>
</dbReference>
<dbReference type="InterPro" id="IPR036390">
    <property type="entry name" value="WH_DNA-bd_sf"/>
</dbReference>
<dbReference type="EMBL" id="BDOQ01000008">
    <property type="protein sequence ID" value="GBG14518.1"/>
    <property type="molecule type" value="Genomic_DNA"/>
</dbReference>
<dbReference type="Proteomes" id="UP000245081">
    <property type="component" value="Unassembled WGS sequence"/>
</dbReference>
<keyword evidence="2" id="KW-1185">Reference proteome</keyword>
<accession>A0A2R5FAE5</accession>
<sequence length="128" mass="14108">MAHQDGVRVSLVDESMLDATGILQGKSGCTKAYGLTDEAVRLFLLIASAGEDGLTQSKIPKELREQLNEHLIPLELQELVAWERDKRGRKAYLVLTWKGQEAIAAARPAKQTNSRISARRRAVNGGVR</sequence>
<reference evidence="1 2" key="1">
    <citation type="journal article" date="2018" name="Environ. Microbiol.">
        <title>Isolation and genomic characterization of Novimethylophilus kurashikiensis gen. nov. sp. nov., a new lanthanide-dependent methylotrophic species of Methylophilaceae.</title>
        <authorList>
            <person name="Lv H."/>
            <person name="Sahin N."/>
            <person name="Tani A."/>
        </authorList>
    </citation>
    <scope>NUCLEOTIDE SEQUENCE [LARGE SCALE GENOMIC DNA]</scope>
    <source>
        <strain evidence="1 2">La2-4</strain>
    </source>
</reference>
<evidence type="ECO:0000313" key="1">
    <source>
        <dbReference type="EMBL" id="GBG14518.1"/>
    </source>
</evidence>
<dbReference type="AlphaFoldDB" id="A0A2R5FAE5"/>
<evidence type="ECO:0000313" key="2">
    <source>
        <dbReference type="Proteomes" id="UP000245081"/>
    </source>
</evidence>
<dbReference type="InterPro" id="IPR036388">
    <property type="entry name" value="WH-like_DNA-bd_sf"/>
</dbReference>
<organism evidence="1 2">
    <name type="scientific">Novimethylophilus kurashikiensis</name>
    <dbReference type="NCBI Taxonomy" id="1825523"/>
    <lineage>
        <taxon>Bacteria</taxon>
        <taxon>Pseudomonadati</taxon>
        <taxon>Pseudomonadota</taxon>
        <taxon>Betaproteobacteria</taxon>
        <taxon>Nitrosomonadales</taxon>
        <taxon>Methylophilaceae</taxon>
        <taxon>Novimethylophilus</taxon>
    </lineage>
</organism>
<proteinExistence type="predicted"/>
<comment type="caution">
    <text evidence="1">The sequence shown here is derived from an EMBL/GenBank/DDBJ whole genome shotgun (WGS) entry which is preliminary data.</text>
</comment>
<name>A0A2R5FAE5_9PROT</name>
<protein>
    <submittedName>
        <fullName evidence="1">6-phosphogluconolactonase</fullName>
    </submittedName>
</protein>
<dbReference type="SUPFAM" id="SSF46785">
    <property type="entry name" value="Winged helix' DNA-binding domain"/>
    <property type="match status" value="1"/>
</dbReference>
<dbReference type="Gene3D" id="1.10.10.10">
    <property type="entry name" value="Winged helix-like DNA-binding domain superfamily/Winged helix DNA-binding domain"/>
    <property type="match status" value="1"/>
</dbReference>
<gene>
    <name evidence="1" type="ORF">NMK_2117</name>
</gene>